<feature type="transmembrane region" description="Helical" evidence="3">
    <location>
        <begin position="12"/>
        <end position="35"/>
    </location>
</feature>
<evidence type="ECO:0000259" key="4">
    <source>
        <dbReference type="Pfam" id="PF03816"/>
    </source>
</evidence>
<keyword evidence="3" id="KW-0812">Transmembrane</keyword>
<evidence type="ECO:0000256" key="2">
    <source>
        <dbReference type="SAM" id="MobiDB-lite"/>
    </source>
</evidence>
<dbReference type="PANTHER" id="PTHR33392">
    <property type="entry name" value="POLYISOPRENYL-TEICHOIC ACID--PEPTIDOGLYCAN TEICHOIC ACID TRANSFERASE TAGU"/>
    <property type="match status" value="1"/>
</dbReference>
<protein>
    <submittedName>
        <fullName evidence="5">LCP family protein</fullName>
    </submittedName>
</protein>
<dbReference type="InterPro" id="IPR050922">
    <property type="entry name" value="LytR/CpsA/Psr_CW_biosynth"/>
</dbReference>
<dbReference type="InterPro" id="IPR004474">
    <property type="entry name" value="LytR_CpsA_psr"/>
</dbReference>
<dbReference type="RefSeq" id="WP_260723355.1">
    <property type="nucleotide sequence ID" value="NZ_CP073721.1"/>
</dbReference>
<sequence length="393" mass="42333">MLLQEEDSMGRRFVRQALVGVLAVAVMAGGGTLAWQHYVANVDQLDLLGDAARGGDGPRDITIESAPRPSAPPGGRATRAPVVTQEELDRQPGYNVLLVGIDARPQEDQAGARADSVIVLHVAASGQRAYLVSLPRDTRVEIPGHGTDKLNAAFAVGSGRGGRAGGFQLLALTVQRLTGLVLDAGAIVDFTGLRTVVDAVGGVDLCVDAETTSVHIGWDAQGRQTAPYRLIPPDFRPERIAGVRPQVYRVGCRHFAGWEALDYVRQRELLPDGDYGRQRHQQQLLLALADRITSAGVLTNPVALDRTLTAVGDSLTFDGNGHSLTEWMLRLRGIGPEELTMLRTNGGRFNSDTRGGRSYETLDGTTGELFAAARADRLDAFAEQHPDWVVRPR</sequence>
<evidence type="ECO:0000256" key="1">
    <source>
        <dbReference type="ARBA" id="ARBA00006068"/>
    </source>
</evidence>
<proteinExistence type="inferred from homology"/>
<keyword evidence="6" id="KW-1185">Reference proteome</keyword>
<reference evidence="5" key="1">
    <citation type="submission" date="2021-04" db="EMBL/GenBank/DDBJ databases">
        <title>Biosynthetic gene clusters of Dactylosporangioum roseum.</title>
        <authorList>
            <person name="Hartkoorn R.C."/>
            <person name="Beaudoing E."/>
            <person name="Hot D."/>
            <person name="Moureu S."/>
        </authorList>
    </citation>
    <scope>NUCLEOTIDE SEQUENCE</scope>
    <source>
        <strain evidence="5">NRRL B-16295</strain>
    </source>
</reference>
<accession>A0ABY5Z0P7</accession>
<comment type="similarity">
    <text evidence="1">Belongs to the LytR/CpsA/Psr (LCP) family.</text>
</comment>
<evidence type="ECO:0000313" key="5">
    <source>
        <dbReference type="EMBL" id="UWZ34064.1"/>
    </source>
</evidence>
<gene>
    <name evidence="5" type="ORF">Drose_22710</name>
</gene>
<evidence type="ECO:0000313" key="6">
    <source>
        <dbReference type="Proteomes" id="UP001058271"/>
    </source>
</evidence>
<dbReference type="Gene3D" id="3.40.630.190">
    <property type="entry name" value="LCP protein"/>
    <property type="match status" value="1"/>
</dbReference>
<dbReference type="Pfam" id="PF03816">
    <property type="entry name" value="LytR_cpsA_psr"/>
    <property type="match status" value="1"/>
</dbReference>
<dbReference type="NCBIfam" id="TIGR00350">
    <property type="entry name" value="lytR_cpsA_psr"/>
    <property type="match status" value="1"/>
</dbReference>
<feature type="domain" description="Cell envelope-related transcriptional attenuator" evidence="4">
    <location>
        <begin position="113"/>
        <end position="293"/>
    </location>
</feature>
<dbReference type="PANTHER" id="PTHR33392:SF6">
    <property type="entry name" value="POLYISOPRENYL-TEICHOIC ACID--PEPTIDOGLYCAN TEICHOIC ACID TRANSFERASE TAGU"/>
    <property type="match status" value="1"/>
</dbReference>
<dbReference type="Proteomes" id="UP001058271">
    <property type="component" value="Chromosome"/>
</dbReference>
<evidence type="ECO:0000256" key="3">
    <source>
        <dbReference type="SAM" id="Phobius"/>
    </source>
</evidence>
<name>A0ABY5Z0P7_9ACTN</name>
<feature type="compositionally biased region" description="Low complexity" evidence="2">
    <location>
        <begin position="65"/>
        <end position="79"/>
    </location>
</feature>
<keyword evidence="3" id="KW-0472">Membrane</keyword>
<organism evidence="5 6">
    <name type="scientific">Dactylosporangium roseum</name>
    <dbReference type="NCBI Taxonomy" id="47989"/>
    <lineage>
        <taxon>Bacteria</taxon>
        <taxon>Bacillati</taxon>
        <taxon>Actinomycetota</taxon>
        <taxon>Actinomycetes</taxon>
        <taxon>Micromonosporales</taxon>
        <taxon>Micromonosporaceae</taxon>
        <taxon>Dactylosporangium</taxon>
    </lineage>
</organism>
<feature type="region of interest" description="Disordered" evidence="2">
    <location>
        <begin position="56"/>
        <end position="79"/>
    </location>
</feature>
<dbReference type="EMBL" id="CP073721">
    <property type="protein sequence ID" value="UWZ34064.1"/>
    <property type="molecule type" value="Genomic_DNA"/>
</dbReference>
<keyword evidence="3" id="KW-1133">Transmembrane helix</keyword>